<sequence>MYASGLCAFRKFKVYANRGSVFIVGINKKEETYEITEIEKAKEVLIKLSVTLYSKGACRTFIKNRRLEYLCKCEGILGCIRFLNYPYLYVLTKKEKIGCLFNEHTIYSVKNVLLVPFREDIFENFNEENDLIQLFYNNINHKYMYFSYTYNLAHSVQDNYFIQKEFLKGNTIYNKFYKNNYIWNYYHCKKFIKSNVFICLFVVNGYFVQSKFSCSGKIVNVTFVARRSNKYAGTRYRKRGVNSKGYSANEVESEIILFEKNNLNAILSYVQLRGSVPIIWNQSINYTLLKKPKIKCTKNDINFTCSKNHFQLLFRKYGYPITVVNLLSKKKHSDEDNLSKEYKDCIDTLNRVLPKEIQIVYKHLDLRKAYKIGTKYTQYNLKLLFNFSIKNIGFFYIHNSKLVLMQRGILRFNCVDCLDRTNAAQLFLNIYTFIKFMKIIKLLKKNNINVNDISHLSQLYEQLGDAIAKQYAGSTAHKKYTPGQHINFFIQSKELFTSIKRYYISSFNDLEKQKCINLYLGVIDSKLEHIKNSNELDTFVHNVYFKDRGCNPFWWVIPLEHFYYKVESLFELKGKSGWTNANNRKCVRNKERKTTLHRQKNMHNLPKGTITRKWGSSFSFFRKKKKRNNKMNEIKDGMGADCEGRTRQQCVGYPLISNRLDEFSANEKTGVQKRKKKKKSSGRSGSSSDHNRGRNDKCTYNGSDNKKNGILSPKGWSRLCTPKKEKKNMIKDMYKNFKFYRCFSNRNIFRHLYNVNNMHDDFILTNFNISERKEFNNMNSNGEHAFFFCETIEREVEERRKKQVSCGTFSFLHMFTHFAHIYKYYNVYKKNFHFFFKNKNIFRYKIWRLIACYNYLNYLKIYFNFFFLFYYCFCVKYNVKLVYMHHLNTLAEQKGNNVRNVNNMNSKHNVYSRNSVSNTKEQEDALRCSTTHAVLNVNTFEKEVQHVIENFKKYKNVSFVLDSYLNYYNVNKVAYNYMLVSASSIVGAEGEGERKRKRKREEKRGITRDIESRRKEKGVEKKGTKTTLRRATRIIKEWPTKKLRSREHVLLLSNNFTEGSYSVRVLNLKNSFSFEKGTPNRERMNSFVNNIDIDTRDDEQLDVYHIRRKIKLNRIKKSVQGAFVSAYYVPSLYKTVNTIHEEECKKKEESKKVNMSYLFCPIYFNVNLIKFFFFVYYHYWVRERGATVRPNILSVLQAEAQVKHNCSWNVSSGKNISGDGGVLPELPYNAQFLLKKLLRSPSVDVFFSELYLSCIYKTHHYKELNLCFYENLKTAFYNNTKSSIKSEEKLFIEEYNTFENICKKKKEVSLIDKKIANEINQNYKSLESRYLSVKNFNKKYFTEMKHIKQRDEKIKNSFNKKNSIYNKQMSDYIIMLTYFKDYIKKSEKKKLKWKHTHINDFNVLRDRIESHMNYQRYCDPMSREIFLA</sequence>
<gene>
    <name evidence="6" type="primary">PmlGA01_010020100</name>
    <name evidence="6" type="ORF">PMLGA01_010020100</name>
</gene>
<evidence type="ECO:0000256" key="3">
    <source>
        <dbReference type="ARBA" id="ARBA00023136"/>
    </source>
</evidence>
<dbReference type="EMBL" id="LT594489">
    <property type="protein sequence ID" value="SBT74804.1"/>
    <property type="molecule type" value="Genomic_DNA"/>
</dbReference>
<reference evidence="6 7" key="1">
    <citation type="submission" date="2016-06" db="EMBL/GenBank/DDBJ databases">
        <authorList>
            <consortium name="Pathogen Informatics"/>
        </authorList>
    </citation>
    <scope>NUCLEOTIDE SEQUENCE [LARGE SCALE GENOMIC DNA]</scope>
    <source>
        <strain evidence="6">PmlGA01</strain>
    </source>
</reference>
<evidence type="ECO:0000313" key="7">
    <source>
        <dbReference type="Proteomes" id="UP000219799"/>
    </source>
</evidence>
<dbReference type="GO" id="GO:0046856">
    <property type="term" value="P:phosphatidylinositol dephosphorylation"/>
    <property type="evidence" value="ECO:0007669"/>
    <property type="project" value="InterPro"/>
</dbReference>
<keyword evidence="3" id="KW-0472">Membrane</keyword>
<organism evidence="6 7">
    <name type="scientific">Plasmodium malariae</name>
    <dbReference type="NCBI Taxonomy" id="5858"/>
    <lineage>
        <taxon>Eukaryota</taxon>
        <taxon>Sar</taxon>
        <taxon>Alveolata</taxon>
        <taxon>Apicomplexa</taxon>
        <taxon>Aconoidasida</taxon>
        <taxon>Haemosporida</taxon>
        <taxon>Plasmodiidae</taxon>
        <taxon>Plasmodium</taxon>
        <taxon>Plasmodium (Plasmodium)</taxon>
    </lineage>
</organism>
<evidence type="ECO:0000256" key="1">
    <source>
        <dbReference type="ARBA" id="ARBA00004308"/>
    </source>
</evidence>
<dbReference type="GO" id="GO:0012505">
    <property type="term" value="C:endomembrane system"/>
    <property type="evidence" value="ECO:0007669"/>
    <property type="project" value="UniProtKB-SubCell"/>
</dbReference>
<comment type="subcellular location">
    <subcellularLocation>
        <location evidence="1">Endomembrane system</location>
    </subcellularLocation>
</comment>
<feature type="compositionally biased region" description="Basic residues" evidence="4">
    <location>
        <begin position="671"/>
        <end position="681"/>
    </location>
</feature>
<dbReference type="GO" id="GO:0004439">
    <property type="term" value="F:phosphatidylinositol-4,5-bisphosphate 5-phosphatase activity"/>
    <property type="evidence" value="ECO:0007669"/>
    <property type="project" value="UniProtKB-EC"/>
</dbReference>
<proteinExistence type="predicted"/>
<dbReference type="EC" id="3.1.3.36" evidence="6"/>
<feature type="region of interest" description="Disordered" evidence="4">
    <location>
        <begin position="664"/>
        <end position="710"/>
    </location>
</feature>
<dbReference type="InterPro" id="IPR002013">
    <property type="entry name" value="SAC_dom"/>
</dbReference>
<feature type="region of interest" description="Disordered" evidence="4">
    <location>
        <begin position="989"/>
        <end position="1025"/>
    </location>
</feature>
<dbReference type="VEuPathDB" id="PlasmoDB:PmUG01_01029400"/>
<dbReference type="PANTHER" id="PTHR45738:SF5">
    <property type="entry name" value="POLYPHOSPHOINOSITIDE PHOSPHATASE"/>
    <property type="match status" value="1"/>
</dbReference>
<protein>
    <submittedName>
        <fullName evidence="6">Inositol 5-phosphatase, putative</fullName>
        <ecNumber evidence="6">3.1.3.36</ecNumber>
    </submittedName>
</protein>
<feature type="domain" description="SAC" evidence="5">
    <location>
        <begin position="135"/>
        <end position="473"/>
    </location>
</feature>
<dbReference type="Pfam" id="PF02383">
    <property type="entry name" value="Syja_N"/>
    <property type="match status" value="1"/>
</dbReference>
<feature type="compositionally biased region" description="Basic and acidic residues" evidence="4">
    <location>
        <begin position="1002"/>
        <end position="1023"/>
    </location>
</feature>
<dbReference type="Proteomes" id="UP000219799">
    <property type="component" value="Chromosome 1"/>
</dbReference>
<dbReference type="GO" id="GO:0043813">
    <property type="term" value="F:phosphatidylinositol-3,5-bisphosphate 5-phosphatase activity"/>
    <property type="evidence" value="ECO:0007669"/>
    <property type="project" value="InterPro"/>
</dbReference>
<evidence type="ECO:0000256" key="2">
    <source>
        <dbReference type="ARBA" id="ARBA00022801"/>
    </source>
</evidence>
<dbReference type="InterPro" id="IPR043573">
    <property type="entry name" value="Fig4-like"/>
</dbReference>
<dbReference type="PROSITE" id="PS50275">
    <property type="entry name" value="SAC"/>
    <property type="match status" value="1"/>
</dbReference>
<evidence type="ECO:0000313" key="6">
    <source>
        <dbReference type="EMBL" id="SBT74804.1"/>
    </source>
</evidence>
<evidence type="ECO:0000259" key="5">
    <source>
        <dbReference type="PROSITE" id="PS50275"/>
    </source>
</evidence>
<accession>A0A1C3KLF3</accession>
<dbReference type="PANTHER" id="PTHR45738">
    <property type="entry name" value="POLYPHOSPHOINOSITIDE PHOSPHATASE"/>
    <property type="match status" value="1"/>
</dbReference>
<name>A0A1C3KLF3_PLAMA</name>
<keyword evidence="2 6" id="KW-0378">Hydrolase</keyword>
<evidence type="ECO:0000256" key="4">
    <source>
        <dbReference type="SAM" id="MobiDB-lite"/>
    </source>
</evidence>